<keyword evidence="5" id="KW-0539">Nucleus</keyword>
<comment type="function">
    <text evidence="6">Required for proper positioning of a substantial amount of TPR at the nuclear basket (NB) through interaction with TPR.</text>
</comment>
<dbReference type="GeneID" id="108509691"/>
<feature type="region of interest" description="Disordered" evidence="7">
    <location>
        <begin position="1"/>
        <end position="68"/>
    </location>
</feature>
<feature type="compositionally biased region" description="Polar residues" evidence="7">
    <location>
        <begin position="51"/>
        <end position="68"/>
    </location>
</feature>
<name>A0A6J0J9F1_9PASS</name>
<evidence type="ECO:0000256" key="6">
    <source>
        <dbReference type="ARBA" id="ARBA00044931"/>
    </source>
</evidence>
<feature type="compositionally biased region" description="Low complexity" evidence="7">
    <location>
        <begin position="1"/>
        <end position="15"/>
    </location>
</feature>
<dbReference type="Pfam" id="PF07967">
    <property type="entry name" value="zf-C3HC"/>
    <property type="match status" value="1"/>
</dbReference>
<feature type="domain" description="C3HC-type" evidence="8">
    <location>
        <begin position="69"/>
        <end position="178"/>
    </location>
</feature>
<evidence type="ECO:0000313" key="11">
    <source>
        <dbReference type="RefSeq" id="XP_017694724.1"/>
    </source>
</evidence>
<feature type="compositionally biased region" description="Polar residues" evidence="7">
    <location>
        <begin position="375"/>
        <end position="386"/>
    </location>
</feature>
<keyword evidence="2" id="KW-0479">Metal-binding</keyword>
<evidence type="ECO:0000256" key="1">
    <source>
        <dbReference type="ARBA" id="ARBA00004123"/>
    </source>
</evidence>
<dbReference type="CTD" id="51530"/>
<evidence type="ECO:0000256" key="2">
    <source>
        <dbReference type="ARBA" id="ARBA00022723"/>
    </source>
</evidence>
<dbReference type="Pfam" id="PF08600">
    <property type="entry name" value="NuBaID_C"/>
    <property type="match status" value="1"/>
</dbReference>
<evidence type="ECO:0000313" key="10">
    <source>
        <dbReference type="Proteomes" id="UP000504624"/>
    </source>
</evidence>
<evidence type="ECO:0000259" key="9">
    <source>
        <dbReference type="Pfam" id="PF08600"/>
    </source>
</evidence>
<dbReference type="Proteomes" id="UP000504624">
    <property type="component" value="Unplaced"/>
</dbReference>
<evidence type="ECO:0000256" key="3">
    <source>
        <dbReference type="ARBA" id="ARBA00022771"/>
    </source>
</evidence>
<dbReference type="PANTHER" id="PTHR15835">
    <property type="entry name" value="NUCLEAR-INTERACTING PARTNER OF ALK"/>
    <property type="match status" value="1"/>
</dbReference>
<feature type="domain" description="NuBaID C-terminal" evidence="9">
    <location>
        <begin position="292"/>
        <end position="332"/>
    </location>
</feature>
<evidence type="ECO:0000256" key="7">
    <source>
        <dbReference type="SAM" id="MobiDB-lite"/>
    </source>
</evidence>
<feature type="compositionally biased region" description="Basic and acidic residues" evidence="7">
    <location>
        <begin position="268"/>
        <end position="277"/>
    </location>
</feature>
<keyword evidence="10" id="KW-1185">Reference proteome</keyword>
<dbReference type="GO" id="GO:0008270">
    <property type="term" value="F:zinc ion binding"/>
    <property type="evidence" value="ECO:0007669"/>
    <property type="project" value="UniProtKB-KW"/>
</dbReference>
<reference evidence="11" key="1">
    <citation type="submission" date="2025-08" db="UniProtKB">
        <authorList>
            <consortium name="RefSeq"/>
        </authorList>
    </citation>
    <scope>IDENTIFICATION</scope>
</reference>
<dbReference type="GO" id="GO:0005634">
    <property type="term" value="C:nucleus"/>
    <property type="evidence" value="ECO:0007669"/>
    <property type="project" value="UniProtKB-SubCell"/>
</dbReference>
<evidence type="ECO:0000256" key="5">
    <source>
        <dbReference type="ARBA" id="ARBA00023242"/>
    </source>
</evidence>
<dbReference type="OrthoDB" id="614844at2759"/>
<feature type="region of interest" description="Disordered" evidence="7">
    <location>
        <begin position="263"/>
        <end position="286"/>
    </location>
</feature>
<keyword evidence="4" id="KW-0862">Zinc</keyword>
<dbReference type="PANTHER" id="PTHR15835:SF6">
    <property type="entry name" value="ZINC FINGER C3HC-TYPE PROTEIN 1"/>
    <property type="match status" value="1"/>
</dbReference>
<feature type="compositionally biased region" description="Gly residues" evidence="7">
    <location>
        <begin position="36"/>
        <end position="45"/>
    </location>
</feature>
<protein>
    <submittedName>
        <fullName evidence="11">Nuclear-interacting partner of ALK</fullName>
    </submittedName>
</protein>
<dbReference type="InterPro" id="IPR013909">
    <property type="entry name" value="NuBaID_C"/>
</dbReference>
<comment type="subcellular location">
    <subcellularLocation>
        <location evidence="1">Nucleus</location>
    </subcellularLocation>
</comment>
<dbReference type="InterPro" id="IPR012935">
    <property type="entry name" value="NuBaID_N"/>
</dbReference>
<feature type="region of interest" description="Disordered" evidence="7">
    <location>
        <begin position="367"/>
        <end position="386"/>
    </location>
</feature>
<accession>A0A6J0J9F1</accession>
<evidence type="ECO:0000256" key="4">
    <source>
        <dbReference type="ARBA" id="ARBA00022833"/>
    </source>
</evidence>
<gene>
    <name evidence="11" type="primary">ZC3HC1</name>
</gene>
<proteinExistence type="predicted"/>
<dbReference type="RefSeq" id="XP_017694724.1">
    <property type="nucleotide sequence ID" value="XM_017839235.1"/>
</dbReference>
<sequence>MAAPSAGTAAAVPGGSPRGAVPVTPRHIRDLIGRGIAAGGAGNGGKDTSDLSESANGSSQMEENSLESASREAYFSRVETFTPLKWAGKPAALSPLECARWGWKNVECDLLRCSSCRALLCARLQLSLDLGTYRERCAELRRALSAAHERFCFWPDSPCPGGAAQPPSFPVSHPHSQLAIFIPCSATLIPSYPPLFPAQPPSFPVIHLYSLLSHPSRGALEAALPGIGKGLSLHSVGANPWNSLRVAPQSLSEERIRRLLELTQDELESGREGEKPPGKFSMESPQGHAVPASILALCGWNCSSGGSLTLPVISCSRCMRKVGLWSFHQLESSAPEPDSCGSSGSCGFPAVPTSPRRIVTRSQDTIPAGAEQQEKSPSPSISHPQGWNSHNSVDCGVQSISIIPCFPPLAAGEEPIPIHLPPTGLSEKSCKVFRIFRQWESLNSS</sequence>
<evidence type="ECO:0000259" key="8">
    <source>
        <dbReference type="Pfam" id="PF07967"/>
    </source>
</evidence>
<keyword evidence="3" id="KW-0863">Zinc-finger</keyword>
<organism evidence="10 11">
    <name type="scientific">Lepidothrix coronata</name>
    <name type="common">blue-crowned manakin</name>
    <dbReference type="NCBI Taxonomy" id="321398"/>
    <lineage>
        <taxon>Eukaryota</taxon>
        <taxon>Metazoa</taxon>
        <taxon>Chordata</taxon>
        <taxon>Craniata</taxon>
        <taxon>Vertebrata</taxon>
        <taxon>Euteleostomi</taxon>
        <taxon>Archelosauria</taxon>
        <taxon>Archosauria</taxon>
        <taxon>Dinosauria</taxon>
        <taxon>Saurischia</taxon>
        <taxon>Theropoda</taxon>
        <taxon>Coelurosauria</taxon>
        <taxon>Aves</taxon>
        <taxon>Neognathae</taxon>
        <taxon>Neoaves</taxon>
        <taxon>Telluraves</taxon>
        <taxon>Australaves</taxon>
        <taxon>Passeriformes</taxon>
        <taxon>Pipridae</taxon>
        <taxon>Lepidothrix</taxon>
    </lineage>
</organism>
<dbReference type="AlphaFoldDB" id="A0A6J0J9F1"/>